<gene>
    <name evidence="1" type="ORF">IPJ27_20800</name>
</gene>
<proteinExistence type="predicted"/>
<reference evidence="1 2" key="1">
    <citation type="submission" date="2020-10" db="EMBL/GenBank/DDBJ databases">
        <title>Connecting structure to function with the recovery of over 1000 high-quality activated sludge metagenome-assembled genomes encoding full-length rRNA genes using long-read sequencing.</title>
        <authorList>
            <person name="Singleton C.M."/>
            <person name="Petriglieri F."/>
            <person name="Kristensen J.M."/>
            <person name="Kirkegaard R.H."/>
            <person name="Michaelsen T.Y."/>
            <person name="Andersen M.H."/>
            <person name="Karst S.M."/>
            <person name="Dueholm M.S."/>
            <person name="Nielsen P.H."/>
            <person name="Albertsen M."/>
        </authorList>
    </citation>
    <scope>NUCLEOTIDE SEQUENCE [LARGE SCALE GENOMIC DNA]</scope>
    <source>
        <strain evidence="1">EsbW_18-Q3-R4-48_BATAC.285</strain>
    </source>
</reference>
<evidence type="ECO:0000313" key="2">
    <source>
        <dbReference type="Proteomes" id="UP000697998"/>
    </source>
</evidence>
<dbReference type="AlphaFoldDB" id="A0A935Q3R3"/>
<comment type="caution">
    <text evidence="1">The sequence shown here is derived from an EMBL/GenBank/DDBJ whole genome shotgun (WGS) entry which is preliminary data.</text>
</comment>
<evidence type="ECO:0000313" key="1">
    <source>
        <dbReference type="EMBL" id="MBK7676996.1"/>
    </source>
</evidence>
<dbReference type="EMBL" id="JADJMH010000030">
    <property type="protein sequence ID" value="MBK7676996.1"/>
    <property type="molecule type" value="Genomic_DNA"/>
</dbReference>
<accession>A0A935Q3R3</accession>
<sequence length="97" mass="11066">MYTPLKKTQLPNLLVDAGNFYRIVPNGFLSEFDQCQTTGDAKQTVNWDGYSLAFGAADERYSLYLINTTICGSRYEDTPIDRRANSRRCEVGRAMER</sequence>
<name>A0A935Q3R3_9PROT</name>
<protein>
    <submittedName>
        <fullName evidence="1">Uncharacterized protein</fullName>
    </submittedName>
</protein>
<dbReference type="Proteomes" id="UP000697998">
    <property type="component" value="Unassembled WGS sequence"/>
</dbReference>
<organism evidence="1 2">
    <name type="scientific">Candidatus Accumulibacter proximus</name>
    <dbReference type="NCBI Taxonomy" id="2954385"/>
    <lineage>
        <taxon>Bacteria</taxon>
        <taxon>Pseudomonadati</taxon>
        <taxon>Pseudomonadota</taxon>
        <taxon>Betaproteobacteria</taxon>
        <taxon>Candidatus Accumulibacter</taxon>
    </lineage>
</organism>